<dbReference type="InterPro" id="IPR010994">
    <property type="entry name" value="RuvA_2-like"/>
</dbReference>
<dbReference type="CDD" id="cd20078">
    <property type="entry name" value="XPF_nuclease_XPF_euk"/>
    <property type="match status" value="1"/>
</dbReference>
<reference evidence="12" key="1">
    <citation type="journal article" date="2012" name="Proc. Natl. Acad. Sci. U.S.A.">
        <title>Antigenic diversity is generated by distinct evolutionary mechanisms in African trypanosome species.</title>
        <authorList>
            <person name="Jackson A.P."/>
            <person name="Berry A."/>
            <person name="Aslett M."/>
            <person name="Allison H.C."/>
            <person name="Burton P."/>
            <person name="Vavrova-Anderson J."/>
            <person name="Brown R."/>
            <person name="Browne H."/>
            <person name="Corton N."/>
            <person name="Hauser H."/>
            <person name="Gamble J."/>
            <person name="Gilderthorp R."/>
            <person name="Marcello L."/>
            <person name="McQuillan J."/>
            <person name="Otto T.D."/>
            <person name="Quail M.A."/>
            <person name="Sanders M.J."/>
            <person name="van Tonder A."/>
            <person name="Ginger M.L."/>
            <person name="Field M.C."/>
            <person name="Barry J.D."/>
            <person name="Hertz-Fowler C."/>
            <person name="Berriman M."/>
        </authorList>
    </citation>
    <scope>NUCLEOTIDE SEQUENCE</scope>
    <source>
        <strain evidence="12">IL3000</strain>
    </source>
</reference>
<feature type="compositionally biased region" description="Low complexity" evidence="10">
    <location>
        <begin position="637"/>
        <end position="651"/>
    </location>
</feature>
<dbReference type="AlphaFoldDB" id="G0UM01"/>
<dbReference type="Gene3D" id="1.10.150.20">
    <property type="entry name" value="5' to 3' exonuclease, C-terminal subdomain"/>
    <property type="match status" value="1"/>
</dbReference>
<dbReference type="GO" id="GO:0000712">
    <property type="term" value="P:resolution of meiotic recombination intermediates"/>
    <property type="evidence" value="ECO:0007669"/>
    <property type="project" value="TreeGrafter"/>
</dbReference>
<evidence type="ECO:0000256" key="9">
    <source>
        <dbReference type="ARBA" id="ARBA00023242"/>
    </source>
</evidence>
<keyword evidence="7" id="KW-0238">DNA-binding</keyword>
<evidence type="ECO:0000256" key="3">
    <source>
        <dbReference type="ARBA" id="ARBA00022722"/>
    </source>
</evidence>
<dbReference type="Pfam" id="PF02732">
    <property type="entry name" value="ERCC4"/>
    <property type="match status" value="1"/>
</dbReference>
<keyword evidence="9" id="KW-0539">Nucleus</keyword>
<evidence type="ECO:0000256" key="5">
    <source>
        <dbReference type="ARBA" id="ARBA00022763"/>
    </source>
</evidence>
<evidence type="ECO:0000256" key="2">
    <source>
        <dbReference type="ARBA" id="ARBA00010015"/>
    </source>
</evidence>
<keyword evidence="4" id="KW-0255">Endonuclease</keyword>
<dbReference type="GO" id="GO:0003684">
    <property type="term" value="F:damaged DNA binding"/>
    <property type="evidence" value="ECO:0007669"/>
    <property type="project" value="TreeGrafter"/>
</dbReference>
<evidence type="ECO:0000256" key="8">
    <source>
        <dbReference type="ARBA" id="ARBA00023204"/>
    </source>
</evidence>
<feature type="domain" description="ERCC4" evidence="11">
    <location>
        <begin position="1000"/>
        <end position="1080"/>
    </location>
</feature>
<dbReference type="GO" id="GO:0000110">
    <property type="term" value="C:nucleotide-excision repair factor 1 complex"/>
    <property type="evidence" value="ECO:0007669"/>
    <property type="project" value="TreeGrafter"/>
</dbReference>
<dbReference type="SUPFAM" id="SSF47781">
    <property type="entry name" value="RuvA domain 2-like"/>
    <property type="match status" value="1"/>
</dbReference>
<comment type="similarity">
    <text evidence="2">Belongs to the XPF family.</text>
</comment>
<accession>G0UM01</accession>
<keyword evidence="8" id="KW-0234">DNA repair</keyword>
<dbReference type="InterPro" id="IPR011335">
    <property type="entry name" value="Restrct_endonuc-II-like"/>
</dbReference>
<gene>
    <name evidence="12" type="ORF">TCIL3000_5_4100</name>
</gene>
<dbReference type="PANTHER" id="PTHR10150">
    <property type="entry name" value="DNA REPAIR ENDONUCLEASE XPF"/>
    <property type="match status" value="1"/>
</dbReference>
<protein>
    <submittedName>
        <fullName evidence="12">Putative DNA repair protein</fullName>
    </submittedName>
</protein>
<dbReference type="InterPro" id="IPR047520">
    <property type="entry name" value="XPF_nuclease"/>
</dbReference>
<name>G0UM01_TRYCI</name>
<dbReference type="Gene3D" id="3.40.50.10130">
    <property type="match status" value="1"/>
</dbReference>
<dbReference type="VEuPathDB" id="TriTrypDB:TcIL3000_5_4100"/>
<evidence type="ECO:0000256" key="1">
    <source>
        <dbReference type="ARBA" id="ARBA00004123"/>
    </source>
</evidence>
<evidence type="ECO:0000313" key="12">
    <source>
        <dbReference type="EMBL" id="CCC90663.1"/>
    </source>
</evidence>
<evidence type="ECO:0000256" key="10">
    <source>
        <dbReference type="SAM" id="MobiDB-lite"/>
    </source>
</evidence>
<dbReference type="EMBL" id="HE575318">
    <property type="protein sequence ID" value="CCC90663.1"/>
    <property type="molecule type" value="Genomic_DNA"/>
</dbReference>
<dbReference type="GO" id="GO:0003697">
    <property type="term" value="F:single-stranded DNA binding"/>
    <property type="evidence" value="ECO:0007669"/>
    <property type="project" value="TreeGrafter"/>
</dbReference>
<keyword evidence="6" id="KW-0378">Hydrolase</keyword>
<evidence type="ECO:0000256" key="4">
    <source>
        <dbReference type="ARBA" id="ARBA00022759"/>
    </source>
</evidence>
<dbReference type="SMART" id="SM00891">
    <property type="entry name" value="ERCC4"/>
    <property type="match status" value="1"/>
</dbReference>
<dbReference type="GO" id="GO:1901255">
    <property type="term" value="P:nucleotide-excision repair involved in interstrand cross-link repair"/>
    <property type="evidence" value="ECO:0007669"/>
    <property type="project" value="TreeGrafter"/>
</dbReference>
<dbReference type="SUPFAM" id="SSF52980">
    <property type="entry name" value="Restriction endonuclease-like"/>
    <property type="match status" value="1"/>
</dbReference>
<comment type="subcellular location">
    <subcellularLocation>
        <location evidence="1">Nucleus</location>
    </subcellularLocation>
</comment>
<evidence type="ECO:0000256" key="7">
    <source>
        <dbReference type="ARBA" id="ARBA00023125"/>
    </source>
</evidence>
<feature type="region of interest" description="Disordered" evidence="10">
    <location>
        <begin position="636"/>
        <end position="695"/>
    </location>
</feature>
<sequence>MHATISSQISKRCVVSESDGGGVQLCVMSIGFDTEGVAADMIHHYAGAASLPSLNACISCVVLPDGTADAVLERVARALSSTFSRCVGQKDSGDAVVNVHHVAEGTQPRTRCAYYQAGGVIVLCSRVLCADLLHRRVARELIGCCVLLLHRQRVDAIAHTAGFCEEILLRGGSSSLLPGGRKHPPIFLLSDDPCFVRYAVQHQCNRQEPFLTRMRVENILLFPRFSLDIVKHFEKLKDQRPLMVERVTVGMGKSVAALDALLCKVIEEIVGELHDLHERLGLSRISQRHDCGESASDQAEELGSSGGGLRPRCDAGNNAKCSPQDSFSQRQRWEGYRKKRGSNFPPRYTRKPWSSAGDDTVIDFCGISYADAIDIMSQSLEDDLKYALRTHGAGWPYAKLCESLLDLRRLRRAVRYYSPYDAVLILENVLVERTPRLMGKPVMAGQGAVQPPDAPWILSQHYNAITSLFVYRLGEVREVVGDVELSELRPLRTYFNVDEDSVSTREVSEGNCGTGSVIYVDDDDDDNDDDVVCVSHVVRKQLLFPRPDEVDPRMELTTRLVLSWGRDMHRKHVSRSLSSKAEGAPAMRPQLLVVVVVGGARFQRYVRRLTHSLEDFQMQELSRFLMQYQRRHGVDVQPASQTAQQEASASSKLRTRFLPQVVDSDSDCDEGDDIGDGSDVDVQGQGPRSMPASVSQGPSFLFSEGCCPAGGDCSNSQVARNASGRGIGQGCRTGRPREGGATSLYHILLNQQQVIPRTQCSQGRKQKENTEADTVEVSAATEEGKVFLQGERYGDGVTQLSFRLRDSTSVLALPLHVAVVDGASLCLSSLVDIVKGTHGSLSFGTGDPKCEATCSVRTSRIIVTEQHLHFLRLLEMAQDVLAPQATKGLRIQILEEQREESSSLSDSSAANNASSVCHLVNEEREAFQALAHAKATLAGTLIADRASVSAVQQRLDSAVLDEGRNGVGRRAALSSMNAMAGRIPPGNAAVGCSGVTGTPLVIFDEREFRSRLPYELYCRGIDIVPLTLSTADYVLSPSYALERKSVGDFISSLCSGRIRTQLGHLSRSYEHPMCLIEFDRSAPFRLSFSLSSASREVSEGSLYSRMARLFAAYPRVHVLWTRDAMQSAAVIHTLKRTCATESVDPSTPSLTGACFDPNDESRTKEASHSAARVLSCFPGITASNMPRVMALCGSLAGLATIEEEALASAMGSSAAKELYEFLHGDSV</sequence>
<organism evidence="12">
    <name type="scientific">Trypanosoma congolense (strain IL3000)</name>
    <dbReference type="NCBI Taxonomy" id="1068625"/>
    <lineage>
        <taxon>Eukaryota</taxon>
        <taxon>Discoba</taxon>
        <taxon>Euglenozoa</taxon>
        <taxon>Kinetoplastea</taxon>
        <taxon>Metakinetoplastina</taxon>
        <taxon>Trypanosomatida</taxon>
        <taxon>Trypanosomatidae</taxon>
        <taxon>Trypanosoma</taxon>
        <taxon>Nannomonas</taxon>
    </lineage>
</organism>
<dbReference type="PANTHER" id="PTHR10150:SF0">
    <property type="entry name" value="DNA REPAIR ENDONUCLEASE XPF"/>
    <property type="match status" value="1"/>
</dbReference>
<feature type="compositionally biased region" description="Acidic residues" evidence="10">
    <location>
        <begin position="664"/>
        <end position="679"/>
    </location>
</feature>
<dbReference type="FunFam" id="3.40.50.10130:FF:000002">
    <property type="entry name" value="DNA repair endonuclease XPF"/>
    <property type="match status" value="1"/>
</dbReference>
<dbReference type="GO" id="GO:0000724">
    <property type="term" value="P:double-strand break repair via homologous recombination"/>
    <property type="evidence" value="ECO:0007669"/>
    <property type="project" value="TreeGrafter"/>
</dbReference>
<evidence type="ECO:0000256" key="6">
    <source>
        <dbReference type="ARBA" id="ARBA00022801"/>
    </source>
</evidence>
<evidence type="ECO:0000259" key="11">
    <source>
        <dbReference type="SMART" id="SM00891"/>
    </source>
</evidence>
<dbReference type="InterPro" id="IPR006166">
    <property type="entry name" value="ERCC4_domain"/>
</dbReference>
<keyword evidence="3" id="KW-0540">Nuclease</keyword>
<proteinExistence type="inferred from homology"/>
<keyword evidence="5" id="KW-0227">DNA damage</keyword>
<dbReference type="GO" id="GO:0000014">
    <property type="term" value="F:single-stranded DNA endodeoxyribonuclease activity"/>
    <property type="evidence" value="ECO:0007669"/>
    <property type="project" value="TreeGrafter"/>
</dbReference>